<keyword evidence="9" id="KW-0802">TPR repeat</keyword>
<gene>
    <name evidence="12" type="primary">SHE4</name>
    <name evidence="12" type="ORF">HK105_204267</name>
</gene>
<evidence type="ECO:0000313" key="13">
    <source>
        <dbReference type="Proteomes" id="UP001527925"/>
    </source>
</evidence>
<keyword evidence="8" id="KW-0221">Differentiation</keyword>
<evidence type="ECO:0000256" key="4">
    <source>
        <dbReference type="ARBA" id="ARBA00020768"/>
    </source>
</evidence>
<evidence type="ECO:0000256" key="10">
    <source>
        <dbReference type="SAM" id="MobiDB-lite"/>
    </source>
</evidence>
<evidence type="ECO:0000256" key="2">
    <source>
        <dbReference type="ARBA" id="ARBA00004216"/>
    </source>
</evidence>
<organism evidence="12 13">
    <name type="scientific">Polyrhizophydium stewartii</name>
    <dbReference type="NCBI Taxonomy" id="2732419"/>
    <lineage>
        <taxon>Eukaryota</taxon>
        <taxon>Fungi</taxon>
        <taxon>Fungi incertae sedis</taxon>
        <taxon>Chytridiomycota</taxon>
        <taxon>Chytridiomycota incertae sedis</taxon>
        <taxon>Chytridiomycetes</taxon>
        <taxon>Rhizophydiales</taxon>
        <taxon>Rhizophydiales incertae sedis</taxon>
        <taxon>Polyrhizophydium</taxon>
    </lineage>
</organism>
<comment type="subcellular location">
    <subcellularLocation>
        <location evidence="1">Cytoplasm</location>
        <location evidence="1">Myofibril</location>
        <location evidence="1">Sarcomere</location>
        <location evidence="1">A band</location>
    </subcellularLocation>
    <subcellularLocation>
        <location evidence="2">Cytoplasm</location>
        <location evidence="2">Myofibril</location>
        <location evidence="2">Sarcomere</location>
        <location evidence="2">Z line</location>
    </subcellularLocation>
    <subcellularLocation>
        <location evidence="3">Cytoplasm</location>
        <location evidence="3">Perinuclear region</location>
    </subcellularLocation>
</comment>
<dbReference type="InterPro" id="IPR016024">
    <property type="entry name" value="ARM-type_fold"/>
</dbReference>
<dbReference type="PANTHER" id="PTHR45994">
    <property type="entry name" value="FI21225P1"/>
    <property type="match status" value="1"/>
</dbReference>
<keyword evidence="13" id="KW-1185">Reference proteome</keyword>
<dbReference type="Gene3D" id="1.25.10.10">
    <property type="entry name" value="Leucine-rich Repeat Variant"/>
    <property type="match status" value="2"/>
</dbReference>
<sequence>MLSPDPASQVEELTRQLETAQLDSSLLVRRAGVFEQLGQFDRAFADLRAALTYDRANPDAKTGLERVLRAVQDQQSQLTDSLPDLARLAAGEERAMAAAAGAAATPGAAPTAAGTETANVRRLEAARRLASLTCEPRACMHIVGENQVEMLVDAVLAEPEPTRPERPSLADASLRLVLLRTINNIASVPEAAQAVAQCFLRGNGGGLDAFVGKSEPMSVRVACDCLAAAVVHATSAALDPDARLPIARAAIILRVLASHCHPSFADHVQKAALAALIKAAATQDLVLAIFMLPDFALVLQHVCNADESFRMLVAALLARCFEHIEPANEPAVLQAFSKTISMCLQSKTTADVACGLLSVAAIFDARPQFGTALLGREGIMDAIVRHLEHGSSQTQLNAVKALSSACNDPDSRKTVAARCVAFLLRNYDRAGQPEFRAAASLTLIKLTLVDKTVEQALLGNDATVRFFLDALQADSRLDMRSKLAAVEALAYLSVNSRVKEKIVKSKELLKLLHSLCTADDNRSTQYGVAIILSNVTAYRRRLTAEEEQVRKLQQLASQGKPDASPAADDELEKDPAVAKRTKLVVASGALATLSHLAKSDSTNIRDTVAKSYLSIATDASLRGNMIQMGACRALAGLATKGSADGRAAASQALAKIAITSDPNLAFKGQLMFELVRPLVALCGGDDQLRQFEALMALTNIASVGDDVRAHIVKMEGLKAMEQLQFSDNTMVRRAATEALCNMMFLDEVLELYATGQGSRLKMMVALSDSEDFATRRAASGALAVLSSSGSTGAAAVAAQPRAAEILVDLVQDESPELQHRGAETIKNVAAASASAARQIVEAGGVPTLAILAKGSEPTVAQTCVEALRALIAAAQGR</sequence>
<evidence type="ECO:0000256" key="3">
    <source>
        <dbReference type="ARBA" id="ARBA00004556"/>
    </source>
</evidence>
<name>A0ABR4N9H7_9FUNG</name>
<keyword evidence="7" id="KW-0517">Myogenesis</keyword>
<feature type="domain" description="UNC-45/Cro1/She4 central" evidence="11">
    <location>
        <begin position="295"/>
        <end position="446"/>
    </location>
</feature>
<comment type="caution">
    <text evidence="12">The sequence shown here is derived from an EMBL/GenBank/DDBJ whole genome shotgun (WGS) entry which is preliminary data.</text>
</comment>
<feature type="region of interest" description="Disordered" evidence="10">
    <location>
        <begin position="553"/>
        <end position="572"/>
    </location>
</feature>
<keyword evidence="5" id="KW-0217">Developmental protein</keyword>
<proteinExistence type="predicted"/>
<dbReference type="InterPro" id="IPR011990">
    <property type="entry name" value="TPR-like_helical_dom_sf"/>
</dbReference>
<evidence type="ECO:0000313" key="12">
    <source>
        <dbReference type="EMBL" id="KAL2916176.1"/>
    </source>
</evidence>
<evidence type="ECO:0000256" key="1">
    <source>
        <dbReference type="ARBA" id="ARBA00004161"/>
    </source>
</evidence>
<protein>
    <recommendedName>
        <fullName evidence="4">Protein unc-45 homolog B</fullName>
    </recommendedName>
</protein>
<evidence type="ECO:0000256" key="7">
    <source>
        <dbReference type="ARBA" id="ARBA00022541"/>
    </source>
</evidence>
<dbReference type="InterPro" id="IPR024660">
    <property type="entry name" value="UCS_central_dom"/>
</dbReference>
<dbReference type="Pfam" id="PF11701">
    <property type="entry name" value="UNC45-central"/>
    <property type="match status" value="1"/>
</dbReference>
<evidence type="ECO:0000259" key="11">
    <source>
        <dbReference type="Pfam" id="PF11701"/>
    </source>
</evidence>
<evidence type="ECO:0000256" key="6">
    <source>
        <dbReference type="ARBA" id="ARBA00022490"/>
    </source>
</evidence>
<dbReference type="Proteomes" id="UP001527925">
    <property type="component" value="Unassembled WGS sequence"/>
</dbReference>
<evidence type="ECO:0000256" key="9">
    <source>
        <dbReference type="ARBA" id="ARBA00022803"/>
    </source>
</evidence>
<dbReference type="EMBL" id="JADGIZ020000018">
    <property type="protein sequence ID" value="KAL2916176.1"/>
    <property type="molecule type" value="Genomic_DNA"/>
</dbReference>
<dbReference type="SUPFAM" id="SSF48371">
    <property type="entry name" value="ARM repeat"/>
    <property type="match status" value="2"/>
</dbReference>
<dbReference type="Gene3D" id="1.25.40.10">
    <property type="entry name" value="Tetratricopeptide repeat domain"/>
    <property type="match status" value="1"/>
</dbReference>
<keyword evidence="6" id="KW-0963">Cytoplasm</keyword>
<dbReference type="InterPro" id="IPR011989">
    <property type="entry name" value="ARM-like"/>
</dbReference>
<dbReference type="PANTHER" id="PTHR45994:SF1">
    <property type="entry name" value="FI21225P1"/>
    <property type="match status" value="1"/>
</dbReference>
<evidence type="ECO:0000256" key="8">
    <source>
        <dbReference type="ARBA" id="ARBA00022782"/>
    </source>
</evidence>
<dbReference type="SUPFAM" id="SSF48452">
    <property type="entry name" value="TPR-like"/>
    <property type="match status" value="1"/>
</dbReference>
<reference evidence="12 13" key="1">
    <citation type="submission" date="2023-09" db="EMBL/GenBank/DDBJ databases">
        <title>Pangenome analysis of Batrachochytrium dendrobatidis and related Chytrids.</title>
        <authorList>
            <person name="Yacoub M.N."/>
            <person name="Stajich J.E."/>
            <person name="James T.Y."/>
        </authorList>
    </citation>
    <scope>NUCLEOTIDE SEQUENCE [LARGE SCALE GENOMIC DNA]</scope>
    <source>
        <strain evidence="12 13">JEL0888</strain>
    </source>
</reference>
<dbReference type="SMART" id="SM00185">
    <property type="entry name" value="ARM"/>
    <property type="match status" value="7"/>
</dbReference>
<evidence type="ECO:0000256" key="5">
    <source>
        <dbReference type="ARBA" id="ARBA00022473"/>
    </source>
</evidence>
<dbReference type="InterPro" id="IPR000225">
    <property type="entry name" value="Armadillo"/>
</dbReference>
<accession>A0ABR4N9H7</accession>